<dbReference type="Gene3D" id="3.40.605.10">
    <property type="entry name" value="Aldehyde Dehydrogenase, Chain A, domain 1"/>
    <property type="match status" value="1"/>
</dbReference>
<dbReference type="RefSeq" id="WP_386352655.1">
    <property type="nucleotide sequence ID" value="NZ_JBHSFG010000087.1"/>
</dbReference>
<evidence type="ECO:0000313" key="4">
    <source>
        <dbReference type="Proteomes" id="UP001596012"/>
    </source>
</evidence>
<feature type="region of interest" description="Disordered" evidence="2">
    <location>
        <begin position="61"/>
        <end position="111"/>
    </location>
</feature>
<protein>
    <recommendedName>
        <fullName evidence="5">Malonate-semialdehyde dehydrogenase (Acetylating) / methylmalonate-semialdehyde dehydrogenase</fullName>
    </recommendedName>
</protein>
<dbReference type="SUPFAM" id="SSF53720">
    <property type="entry name" value="ALDH-like"/>
    <property type="match status" value="1"/>
</dbReference>
<gene>
    <name evidence="3" type="ORF">ACFPH6_42135</name>
</gene>
<evidence type="ECO:0000313" key="3">
    <source>
        <dbReference type="EMBL" id="MFC4471020.1"/>
    </source>
</evidence>
<sequence>MRAFPDTTKTVSHWIGGKTVEGASGTYGPVTDLATGAVTTQVAFATVDAVVAAAKEAYATWGSPRSPGGPRSFVLKPSEKDPSASMKVDRGVAPMRARSQFCPSMPLPLER</sequence>
<evidence type="ECO:0000256" key="2">
    <source>
        <dbReference type="SAM" id="MobiDB-lite"/>
    </source>
</evidence>
<evidence type="ECO:0000256" key="1">
    <source>
        <dbReference type="ARBA" id="ARBA00023002"/>
    </source>
</evidence>
<dbReference type="EMBL" id="JBHSFG010000087">
    <property type="protein sequence ID" value="MFC4471020.1"/>
    <property type="molecule type" value="Genomic_DNA"/>
</dbReference>
<evidence type="ECO:0008006" key="5">
    <source>
        <dbReference type="Google" id="ProtNLM"/>
    </source>
</evidence>
<reference evidence="4" key="1">
    <citation type="journal article" date="2019" name="Int. J. Syst. Evol. Microbiol.">
        <title>The Global Catalogue of Microorganisms (GCM) 10K type strain sequencing project: providing services to taxonomists for standard genome sequencing and annotation.</title>
        <authorList>
            <consortium name="The Broad Institute Genomics Platform"/>
            <consortium name="The Broad Institute Genome Sequencing Center for Infectious Disease"/>
            <person name="Wu L."/>
            <person name="Ma J."/>
        </authorList>
    </citation>
    <scope>NUCLEOTIDE SEQUENCE [LARGE SCALE GENOMIC DNA]</scope>
    <source>
        <strain evidence="4">DT43</strain>
    </source>
</reference>
<organism evidence="3 4">
    <name type="scientific">Streptomyces xiangluensis</name>
    <dbReference type="NCBI Taxonomy" id="2665720"/>
    <lineage>
        <taxon>Bacteria</taxon>
        <taxon>Bacillati</taxon>
        <taxon>Actinomycetota</taxon>
        <taxon>Actinomycetes</taxon>
        <taxon>Kitasatosporales</taxon>
        <taxon>Streptomycetaceae</taxon>
        <taxon>Streptomyces</taxon>
    </lineage>
</organism>
<dbReference type="Proteomes" id="UP001596012">
    <property type="component" value="Unassembled WGS sequence"/>
</dbReference>
<dbReference type="InterPro" id="IPR016162">
    <property type="entry name" value="Ald_DH_N"/>
</dbReference>
<accession>A0ABV8Z490</accession>
<name>A0ABV8Z490_9ACTN</name>
<keyword evidence="1" id="KW-0560">Oxidoreductase</keyword>
<dbReference type="InterPro" id="IPR016161">
    <property type="entry name" value="Ald_DH/histidinol_DH"/>
</dbReference>
<proteinExistence type="predicted"/>
<comment type="caution">
    <text evidence="3">The sequence shown here is derived from an EMBL/GenBank/DDBJ whole genome shotgun (WGS) entry which is preliminary data.</text>
</comment>
<feature type="compositionally biased region" description="Basic and acidic residues" evidence="2">
    <location>
        <begin position="77"/>
        <end position="90"/>
    </location>
</feature>
<keyword evidence="4" id="KW-1185">Reference proteome</keyword>